<dbReference type="SUPFAM" id="SSF55550">
    <property type="entry name" value="SH2 domain"/>
    <property type="match status" value="1"/>
</dbReference>
<dbReference type="PRINTS" id="PR00109">
    <property type="entry name" value="TYRKINASE"/>
</dbReference>
<feature type="domain" description="SH2" evidence="17">
    <location>
        <begin position="15"/>
        <end position="107"/>
    </location>
</feature>
<dbReference type="PROSITE" id="PS50001">
    <property type="entry name" value="SH2"/>
    <property type="match status" value="1"/>
</dbReference>
<evidence type="ECO:0000256" key="8">
    <source>
        <dbReference type="ARBA" id="ARBA00022840"/>
    </source>
</evidence>
<dbReference type="EMBL" id="UYYF01004380">
    <property type="protein sequence ID" value="VDN03312.1"/>
    <property type="molecule type" value="Genomic_DNA"/>
</dbReference>
<dbReference type="Gene3D" id="1.10.510.10">
    <property type="entry name" value="Transferase(Phosphotransferase) domain 1"/>
    <property type="match status" value="1"/>
</dbReference>
<accession>A0A0N5CZS6</accession>
<dbReference type="PROSITE" id="PS50011">
    <property type="entry name" value="PROTEIN_KINASE_DOM"/>
    <property type="match status" value="1"/>
</dbReference>
<dbReference type="InterPro" id="IPR017441">
    <property type="entry name" value="Protein_kinase_ATP_BS"/>
</dbReference>
<evidence type="ECO:0000259" key="18">
    <source>
        <dbReference type="PROSITE" id="PS50011"/>
    </source>
</evidence>
<gene>
    <name evidence="19" type="ORF">TCLT_LOCUS6000</name>
</gene>
<dbReference type="InterPro" id="IPR036860">
    <property type="entry name" value="SH2_dom_sf"/>
</dbReference>
<evidence type="ECO:0000313" key="20">
    <source>
        <dbReference type="Proteomes" id="UP000276776"/>
    </source>
</evidence>
<feature type="binding site" evidence="15">
    <location>
        <position position="150"/>
    </location>
    <ligand>
        <name>ATP</name>
        <dbReference type="ChEBI" id="CHEBI:30616"/>
    </ligand>
</feature>
<dbReference type="GO" id="GO:0004715">
    <property type="term" value="F:non-membrane spanning protein tyrosine kinase activity"/>
    <property type="evidence" value="ECO:0007669"/>
    <property type="project" value="UniProtKB-EC"/>
</dbReference>
<evidence type="ECO:0000256" key="13">
    <source>
        <dbReference type="ARBA" id="ARBA00061333"/>
    </source>
</evidence>
<dbReference type="Gene3D" id="3.30.505.10">
    <property type="entry name" value="SH2 domain"/>
    <property type="match status" value="1"/>
</dbReference>
<dbReference type="InterPro" id="IPR050198">
    <property type="entry name" value="Non-receptor_tyrosine_kinases"/>
</dbReference>
<keyword evidence="7 16" id="KW-0418">Kinase</keyword>
<evidence type="ECO:0000256" key="11">
    <source>
        <dbReference type="ARBA" id="ARBA00023137"/>
    </source>
</evidence>
<dbReference type="GO" id="GO:0005737">
    <property type="term" value="C:cytoplasm"/>
    <property type="evidence" value="ECO:0007669"/>
    <property type="project" value="UniProtKB-SubCell"/>
</dbReference>
<evidence type="ECO:0000256" key="10">
    <source>
        <dbReference type="ARBA" id="ARBA00023136"/>
    </source>
</evidence>
<protein>
    <recommendedName>
        <fullName evidence="16">Tyrosine-protein kinase</fullName>
        <ecNumber evidence="16">2.7.10.2</ecNumber>
    </recommendedName>
</protein>
<dbReference type="SMART" id="SM00252">
    <property type="entry name" value="SH2"/>
    <property type="match status" value="1"/>
</dbReference>
<feature type="domain" description="Protein kinase" evidence="18">
    <location>
        <begin position="119"/>
        <end position="371"/>
    </location>
</feature>
<dbReference type="InterPro" id="IPR011009">
    <property type="entry name" value="Kinase-like_dom_sf"/>
</dbReference>
<dbReference type="OrthoDB" id="535945at2759"/>
<proteinExistence type="inferred from homology"/>
<dbReference type="GO" id="GO:0005524">
    <property type="term" value="F:ATP binding"/>
    <property type="evidence" value="ECO:0007669"/>
    <property type="project" value="UniProtKB-UniRule"/>
</dbReference>
<dbReference type="PIRSF" id="PIRSF000654">
    <property type="entry name" value="Integrin-linked_kinase"/>
    <property type="match status" value="1"/>
</dbReference>
<evidence type="ECO:0000256" key="4">
    <source>
        <dbReference type="ARBA" id="ARBA00022490"/>
    </source>
</evidence>
<evidence type="ECO:0000256" key="9">
    <source>
        <dbReference type="ARBA" id="ARBA00022999"/>
    </source>
</evidence>
<evidence type="ECO:0000256" key="14">
    <source>
        <dbReference type="PROSITE-ProRule" id="PRU00191"/>
    </source>
</evidence>
<dbReference type="STRING" id="103827.A0A0N5CZS6"/>
<dbReference type="InterPro" id="IPR035849">
    <property type="entry name" value="Fes/Fps/Fer_SH2"/>
</dbReference>
<dbReference type="Pfam" id="PF07714">
    <property type="entry name" value="PK_Tyr_Ser-Thr"/>
    <property type="match status" value="1"/>
</dbReference>
<dbReference type="Proteomes" id="UP000276776">
    <property type="component" value="Unassembled WGS sequence"/>
</dbReference>
<evidence type="ECO:0000256" key="3">
    <source>
        <dbReference type="ARBA" id="ARBA00022475"/>
    </source>
</evidence>
<dbReference type="InterPro" id="IPR000980">
    <property type="entry name" value="SH2"/>
</dbReference>
<dbReference type="WBParaSite" id="TCLT_0000601101-mRNA-1">
    <property type="protein sequence ID" value="TCLT_0000601101-mRNA-1"/>
    <property type="gene ID" value="TCLT_0000601101"/>
</dbReference>
<dbReference type="SMART" id="SM00219">
    <property type="entry name" value="TyrKc"/>
    <property type="match status" value="1"/>
</dbReference>
<dbReference type="FunFam" id="3.30.200.20:FF:000194">
    <property type="entry name" value="protein-tyrosine kinase 2-beta isoform X1"/>
    <property type="match status" value="1"/>
</dbReference>
<dbReference type="GO" id="GO:0005886">
    <property type="term" value="C:plasma membrane"/>
    <property type="evidence" value="ECO:0007669"/>
    <property type="project" value="UniProtKB-SubCell"/>
</dbReference>
<keyword evidence="11 16" id="KW-0829">Tyrosine-protein kinase</keyword>
<evidence type="ECO:0000256" key="16">
    <source>
        <dbReference type="RuleBase" id="RU362096"/>
    </source>
</evidence>
<dbReference type="SUPFAM" id="SSF56112">
    <property type="entry name" value="Protein kinase-like (PK-like)"/>
    <property type="match status" value="1"/>
</dbReference>
<evidence type="ECO:0000256" key="12">
    <source>
        <dbReference type="ARBA" id="ARBA00051245"/>
    </source>
</evidence>
<evidence type="ECO:0000313" key="21">
    <source>
        <dbReference type="WBParaSite" id="TCLT_0000601101-mRNA-1"/>
    </source>
</evidence>
<dbReference type="InterPro" id="IPR020635">
    <property type="entry name" value="Tyr_kinase_cat_dom"/>
</dbReference>
<evidence type="ECO:0000256" key="2">
    <source>
        <dbReference type="ARBA" id="ARBA00004496"/>
    </source>
</evidence>
<sequence length="377" mass="43545">MNDPVELDHELNRTFYHGLLPHADIDPLLRDEGDFVVRKTDKDGLIILALSVKWNKQVLHFIVNQDETGQYYFETHKEKTVHSLIEWHRSTGTPVSAGSQAKLVKGIARQPWLLDHDEIQLQRKLGEGAFGEVYLAQYVQANKVINVAVKTMREEISRQARLKFMKEARIMRKFSHPNIVKIMGILVYENPLMIVMELCPGGSVLGYLRKNAPTTLDMKLRFATEASAGLAYLESKHCIHRDIAARNCLLSDKLDIKISDFGMSDERRFIHDEKLEKVPMKWLAPETMQQRIFSSKSDVWSFGVLVWEVYADGREPYPGLSNIQTRAKIVVQNYRMEMPKTTPSSISRLVYRCWKTEPNERPSFADIHEELKALHRK</sequence>
<dbReference type="EC" id="2.7.10.2" evidence="16"/>
<comment type="similarity">
    <text evidence="13">Belongs to the protein kinase superfamily. Tyr protein kinase family. Fes/fps subfamily.</text>
</comment>
<evidence type="ECO:0000256" key="5">
    <source>
        <dbReference type="ARBA" id="ARBA00022679"/>
    </source>
</evidence>
<dbReference type="InterPro" id="IPR000719">
    <property type="entry name" value="Prot_kinase_dom"/>
</dbReference>
<organism evidence="21">
    <name type="scientific">Thelazia callipaeda</name>
    <name type="common">Oriental eyeworm</name>
    <name type="synonym">Parasitic nematode</name>
    <dbReference type="NCBI Taxonomy" id="103827"/>
    <lineage>
        <taxon>Eukaryota</taxon>
        <taxon>Metazoa</taxon>
        <taxon>Ecdysozoa</taxon>
        <taxon>Nematoda</taxon>
        <taxon>Chromadorea</taxon>
        <taxon>Rhabditida</taxon>
        <taxon>Spirurina</taxon>
        <taxon>Spiruromorpha</taxon>
        <taxon>Thelazioidea</taxon>
        <taxon>Thelaziidae</taxon>
        <taxon>Thelazia</taxon>
    </lineage>
</organism>
<dbReference type="Pfam" id="PF00017">
    <property type="entry name" value="SH2"/>
    <property type="match status" value="1"/>
</dbReference>
<keyword evidence="3" id="KW-1003">Cell membrane</keyword>
<keyword evidence="20" id="KW-1185">Reference proteome</keyword>
<keyword evidence="6 15" id="KW-0547">Nucleotide-binding</keyword>
<dbReference type="PROSITE" id="PS00109">
    <property type="entry name" value="PROTEIN_KINASE_TYR"/>
    <property type="match status" value="1"/>
</dbReference>
<dbReference type="InterPro" id="IPR001245">
    <property type="entry name" value="Ser-Thr/Tyr_kinase_cat_dom"/>
</dbReference>
<evidence type="ECO:0000256" key="6">
    <source>
        <dbReference type="ARBA" id="ARBA00022741"/>
    </source>
</evidence>
<dbReference type="AlphaFoldDB" id="A0A0N5CZS6"/>
<evidence type="ECO:0000259" key="17">
    <source>
        <dbReference type="PROSITE" id="PS50001"/>
    </source>
</evidence>
<keyword evidence="5 16" id="KW-0808">Transferase</keyword>
<dbReference type="PROSITE" id="PS00107">
    <property type="entry name" value="PROTEIN_KINASE_ATP"/>
    <property type="match status" value="1"/>
</dbReference>
<comment type="subcellular location">
    <subcellularLocation>
        <location evidence="1">Cell membrane</location>
        <topology evidence="1">Peripheral membrane protein</topology>
    </subcellularLocation>
    <subcellularLocation>
        <location evidence="2">Cytoplasm</location>
    </subcellularLocation>
</comment>
<dbReference type="CDD" id="cd00192">
    <property type="entry name" value="PTKc"/>
    <property type="match status" value="1"/>
</dbReference>
<evidence type="ECO:0000313" key="19">
    <source>
        <dbReference type="EMBL" id="VDN03312.1"/>
    </source>
</evidence>
<dbReference type="PANTHER" id="PTHR24418">
    <property type="entry name" value="TYROSINE-PROTEIN KINASE"/>
    <property type="match status" value="1"/>
</dbReference>
<reference evidence="19 20" key="2">
    <citation type="submission" date="2018-11" db="EMBL/GenBank/DDBJ databases">
        <authorList>
            <consortium name="Pathogen Informatics"/>
        </authorList>
    </citation>
    <scope>NUCLEOTIDE SEQUENCE [LARGE SCALE GENOMIC DNA]</scope>
</reference>
<comment type="catalytic activity">
    <reaction evidence="12 16">
        <text>L-tyrosyl-[protein] + ATP = O-phospho-L-tyrosyl-[protein] + ADP + H(+)</text>
        <dbReference type="Rhea" id="RHEA:10596"/>
        <dbReference type="Rhea" id="RHEA-COMP:10136"/>
        <dbReference type="Rhea" id="RHEA-COMP:20101"/>
        <dbReference type="ChEBI" id="CHEBI:15378"/>
        <dbReference type="ChEBI" id="CHEBI:30616"/>
        <dbReference type="ChEBI" id="CHEBI:46858"/>
        <dbReference type="ChEBI" id="CHEBI:61978"/>
        <dbReference type="ChEBI" id="CHEBI:456216"/>
        <dbReference type="EC" id="2.7.10.2"/>
    </reaction>
</comment>
<dbReference type="OMA" id="KIMGIMV"/>
<evidence type="ECO:0000256" key="1">
    <source>
        <dbReference type="ARBA" id="ARBA00004202"/>
    </source>
</evidence>
<keyword evidence="10" id="KW-0472">Membrane</keyword>
<reference evidence="21" key="1">
    <citation type="submission" date="2017-02" db="UniProtKB">
        <authorList>
            <consortium name="WormBaseParasite"/>
        </authorList>
    </citation>
    <scope>IDENTIFICATION</scope>
</reference>
<name>A0A0N5CZS6_THECL</name>
<evidence type="ECO:0000256" key="7">
    <source>
        <dbReference type="ARBA" id="ARBA00022777"/>
    </source>
</evidence>
<dbReference type="InterPro" id="IPR008266">
    <property type="entry name" value="Tyr_kinase_AS"/>
</dbReference>
<keyword evidence="8 15" id="KW-0067">ATP-binding</keyword>
<dbReference type="CDD" id="cd10361">
    <property type="entry name" value="SH2_Fps_family"/>
    <property type="match status" value="1"/>
</dbReference>
<keyword evidence="4" id="KW-0963">Cytoplasm</keyword>
<keyword evidence="9 14" id="KW-0727">SH2 domain</keyword>
<evidence type="ECO:0000256" key="15">
    <source>
        <dbReference type="PROSITE-ProRule" id="PRU10141"/>
    </source>
</evidence>